<dbReference type="AlphaFoldDB" id="A0A194X535"/>
<evidence type="ECO:0000313" key="3">
    <source>
        <dbReference type="EMBL" id="KUJ15291.1"/>
    </source>
</evidence>
<dbReference type="PANTHER" id="PTHR43060:SF17">
    <property type="entry name" value="L-THREONATE DEHYDROGENASE"/>
    <property type="match status" value="1"/>
</dbReference>
<dbReference type="EMBL" id="KQ947418">
    <property type="protein sequence ID" value="KUJ15291.1"/>
    <property type="molecule type" value="Genomic_DNA"/>
</dbReference>
<dbReference type="Gene3D" id="1.10.1040.10">
    <property type="entry name" value="N-(1-d-carboxylethyl)-l-norvaline Dehydrogenase, domain 2"/>
    <property type="match status" value="2"/>
</dbReference>
<dbReference type="InterPro" id="IPR013328">
    <property type="entry name" value="6PGD_dom2"/>
</dbReference>
<feature type="domain" description="3-hydroxyisobutyrate dehydrogenase-like NAD-binding" evidence="2">
    <location>
        <begin position="322"/>
        <end position="434"/>
    </location>
</feature>
<dbReference type="GO" id="GO:0051287">
    <property type="term" value="F:NAD binding"/>
    <property type="evidence" value="ECO:0007669"/>
    <property type="project" value="InterPro"/>
</dbReference>
<dbReference type="OrthoDB" id="48988at2759"/>
<sequence length="448" mass="46856">MASSSPKIAFLGLGAMGFGMATNLIKLSHPVTGFDVWKPTLERFSAAGGSTATTPRECVRDAPYVVFMVATAAQIMSALFEGPDAAVHELKEGVSLMLCSTGPPEYVPLIQGKLKELGRGDVLVVDAPVSGGTIRAANGTLSIFAAGEEKAVEAAKPILNDMAGSNLWLIPGGLGAGTNVKMVHQVLAGIHIAMTSEAMGFVGKLGLPSKKAFELLKAGEGSSWMFENRTPHLLVEDKTIYSALNIIVKDIGIVTAGGRSAHFPLFLSSTTEQILASGVGAGLGLVDDANLVGVYLPQDPTAILKLASLPEPLAADNAELRLVEKAMAGVHLAAAAEAMCLAAKVGLDAKTMFEIISTAAGASKMFVKKAPLWLSGEWKSGKTVDDVIAELTEAIEEANRLKYPLHLAGTALQLFELASMKGQGKEPDVAIVRIWDGPNGPLYPRESS</sequence>
<dbReference type="PANTHER" id="PTHR43060">
    <property type="entry name" value="3-HYDROXYISOBUTYRATE DEHYDROGENASE-LIKE 1, MITOCHONDRIAL-RELATED"/>
    <property type="match status" value="1"/>
</dbReference>
<dbReference type="InterPro" id="IPR002204">
    <property type="entry name" value="3-OH-isobutyrate_DH-rel_CS"/>
</dbReference>
<dbReference type="SUPFAM" id="SSF48179">
    <property type="entry name" value="6-phosphogluconate dehydrogenase C-terminal domain-like"/>
    <property type="match status" value="2"/>
</dbReference>
<reference evidence="3 4" key="1">
    <citation type="submission" date="2015-10" db="EMBL/GenBank/DDBJ databases">
        <title>Full genome of DAOMC 229536 Phialocephala scopiformis, a fungal endophyte of spruce producing the potent anti-insectan compound rugulosin.</title>
        <authorList>
            <consortium name="DOE Joint Genome Institute"/>
            <person name="Walker A.K."/>
            <person name="Frasz S.L."/>
            <person name="Seifert K.A."/>
            <person name="Miller J.D."/>
            <person name="Mondo S.J."/>
            <person name="Labutti K."/>
            <person name="Lipzen A."/>
            <person name="Dockter R."/>
            <person name="Kennedy M."/>
            <person name="Grigoriev I.V."/>
            <person name="Spatafora J.W."/>
        </authorList>
    </citation>
    <scope>NUCLEOTIDE SEQUENCE [LARGE SCALE GENOMIC DNA]</scope>
    <source>
        <strain evidence="3 4">CBS 120377</strain>
    </source>
</reference>
<dbReference type="Pfam" id="PF03446">
    <property type="entry name" value="NAD_binding_2"/>
    <property type="match status" value="1"/>
</dbReference>
<dbReference type="InterPro" id="IPR036291">
    <property type="entry name" value="NAD(P)-bd_dom_sf"/>
</dbReference>
<protein>
    <recommendedName>
        <fullName evidence="5">3-hydroxyisobutyrate dehydrogenase</fullName>
    </recommendedName>
</protein>
<accession>A0A194X535</accession>
<evidence type="ECO:0008006" key="5">
    <source>
        <dbReference type="Google" id="ProtNLM"/>
    </source>
</evidence>
<dbReference type="RefSeq" id="XP_018069646.1">
    <property type="nucleotide sequence ID" value="XM_018212018.1"/>
</dbReference>
<dbReference type="InterPro" id="IPR008927">
    <property type="entry name" value="6-PGluconate_DH-like_C_sf"/>
</dbReference>
<name>A0A194X535_MOLSC</name>
<evidence type="ECO:0000313" key="4">
    <source>
        <dbReference type="Proteomes" id="UP000070700"/>
    </source>
</evidence>
<dbReference type="SUPFAM" id="SSF51735">
    <property type="entry name" value="NAD(P)-binding Rossmann-fold domains"/>
    <property type="match status" value="1"/>
</dbReference>
<evidence type="ECO:0000259" key="2">
    <source>
        <dbReference type="Pfam" id="PF14833"/>
    </source>
</evidence>
<dbReference type="Proteomes" id="UP000070700">
    <property type="component" value="Unassembled WGS sequence"/>
</dbReference>
<proteinExistence type="predicted"/>
<evidence type="ECO:0000259" key="1">
    <source>
        <dbReference type="Pfam" id="PF03446"/>
    </source>
</evidence>
<dbReference type="KEGG" id="psco:LY89DRAFT_648509"/>
<organism evidence="3 4">
    <name type="scientific">Mollisia scopiformis</name>
    <name type="common">Conifer needle endophyte fungus</name>
    <name type="synonym">Phialocephala scopiformis</name>
    <dbReference type="NCBI Taxonomy" id="149040"/>
    <lineage>
        <taxon>Eukaryota</taxon>
        <taxon>Fungi</taxon>
        <taxon>Dikarya</taxon>
        <taxon>Ascomycota</taxon>
        <taxon>Pezizomycotina</taxon>
        <taxon>Leotiomycetes</taxon>
        <taxon>Helotiales</taxon>
        <taxon>Mollisiaceae</taxon>
        <taxon>Mollisia</taxon>
    </lineage>
</organism>
<keyword evidence="4" id="KW-1185">Reference proteome</keyword>
<dbReference type="STRING" id="149040.A0A194X535"/>
<dbReference type="Pfam" id="PF14833">
    <property type="entry name" value="NAD_binding_11"/>
    <property type="match status" value="2"/>
</dbReference>
<dbReference type="GO" id="GO:0016491">
    <property type="term" value="F:oxidoreductase activity"/>
    <property type="evidence" value="ECO:0007669"/>
    <property type="project" value="InterPro"/>
</dbReference>
<dbReference type="Gene3D" id="3.40.50.720">
    <property type="entry name" value="NAD(P)-binding Rossmann-like Domain"/>
    <property type="match status" value="1"/>
</dbReference>
<feature type="domain" description="3-hydroxyisobutyrate dehydrogenase-like NAD-binding" evidence="2">
    <location>
        <begin position="175"/>
        <end position="294"/>
    </location>
</feature>
<dbReference type="GO" id="GO:0050661">
    <property type="term" value="F:NADP binding"/>
    <property type="evidence" value="ECO:0007669"/>
    <property type="project" value="InterPro"/>
</dbReference>
<dbReference type="InterPro" id="IPR029154">
    <property type="entry name" value="HIBADH-like_NADP-bd"/>
</dbReference>
<dbReference type="GeneID" id="28821744"/>
<dbReference type="InterPro" id="IPR006115">
    <property type="entry name" value="6PGDH_NADP-bd"/>
</dbReference>
<feature type="domain" description="6-phosphogluconate dehydrogenase NADP-binding" evidence="1">
    <location>
        <begin position="7"/>
        <end position="164"/>
    </location>
</feature>
<dbReference type="PROSITE" id="PS00895">
    <property type="entry name" value="3_HYDROXYISOBUT_DH"/>
    <property type="match status" value="1"/>
</dbReference>
<dbReference type="InParanoid" id="A0A194X535"/>
<gene>
    <name evidence="3" type="ORF">LY89DRAFT_648509</name>
</gene>